<sequence>MASSSTGKQATSACTESSRRTHVRLVVNDACLGIVRDGKFVQWMEFLDGRVKTMQAAGVLLRRRPGWRHEAWPAFVPGKESCRAIVTVS</sequence>
<evidence type="ECO:0000313" key="2">
    <source>
        <dbReference type="Proteomes" id="UP000011083"/>
    </source>
</evidence>
<dbReference type="KEGG" id="acan:ACA1_359780"/>
<dbReference type="Proteomes" id="UP000011083">
    <property type="component" value="Unassembled WGS sequence"/>
</dbReference>
<organism evidence="1 2">
    <name type="scientific">Acanthamoeba castellanii (strain ATCC 30010 / Neff)</name>
    <dbReference type="NCBI Taxonomy" id="1257118"/>
    <lineage>
        <taxon>Eukaryota</taxon>
        <taxon>Amoebozoa</taxon>
        <taxon>Discosea</taxon>
        <taxon>Longamoebia</taxon>
        <taxon>Centramoebida</taxon>
        <taxon>Acanthamoebidae</taxon>
        <taxon>Acanthamoeba</taxon>
    </lineage>
</organism>
<dbReference type="RefSeq" id="XP_004352456.1">
    <property type="nucleotide sequence ID" value="XM_004352404.1"/>
</dbReference>
<dbReference type="VEuPathDB" id="AmoebaDB:ACA1_359780"/>
<dbReference type="AlphaFoldDB" id="L8HDZ1"/>
<dbReference type="GeneID" id="14923952"/>
<keyword evidence="2" id="KW-1185">Reference proteome</keyword>
<evidence type="ECO:0000313" key="1">
    <source>
        <dbReference type="EMBL" id="ELR22983.1"/>
    </source>
</evidence>
<reference evidence="1 2" key="1">
    <citation type="journal article" date="2013" name="Genome Biol.">
        <title>Genome of Acanthamoeba castellanii highlights extensive lateral gene transfer and early evolution of tyrosine kinase signaling.</title>
        <authorList>
            <person name="Clarke M."/>
            <person name="Lohan A.J."/>
            <person name="Liu B."/>
            <person name="Lagkouvardos I."/>
            <person name="Roy S."/>
            <person name="Zafar N."/>
            <person name="Bertelli C."/>
            <person name="Schilde C."/>
            <person name="Kianianmomeni A."/>
            <person name="Burglin T.R."/>
            <person name="Frech C."/>
            <person name="Turcotte B."/>
            <person name="Kopec K.O."/>
            <person name="Synnott J.M."/>
            <person name="Choo C."/>
            <person name="Paponov I."/>
            <person name="Finkler A."/>
            <person name="Soon Heng Tan C."/>
            <person name="Hutchins A.P."/>
            <person name="Weinmeier T."/>
            <person name="Rattei T."/>
            <person name="Chu J.S."/>
            <person name="Gimenez G."/>
            <person name="Irimia M."/>
            <person name="Rigden D.J."/>
            <person name="Fitzpatrick D.A."/>
            <person name="Lorenzo-Morales J."/>
            <person name="Bateman A."/>
            <person name="Chiu C.H."/>
            <person name="Tang P."/>
            <person name="Hegemann P."/>
            <person name="Fromm H."/>
            <person name="Raoult D."/>
            <person name="Greub G."/>
            <person name="Miranda-Saavedra D."/>
            <person name="Chen N."/>
            <person name="Nash P."/>
            <person name="Ginger M.L."/>
            <person name="Horn M."/>
            <person name="Schaap P."/>
            <person name="Caler L."/>
            <person name="Loftus B."/>
        </authorList>
    </citation>
    <scope>NUCLEOTIDE SEQUENCE [LARGE SCALE GENOMIC DNA]</scope>
    <source>
        <strain evidence="1 2">Neff</strain>
    </source>
</reference>
<name>L8HDZ1_ACACF</name>
<gene>
    <name evidence="1" type="ORF">ACA1_359780</name>
</gene>
<protein>
    <submittedName>
        <fullName evidence="1">Uncharacterized protein</fullName>
    </submittedName>
</protein>
<feature type="non-terminal residue" evidence="1">
    <location>
        <position position="89"/>
    </location>
</feature>
<proteinExistence type="predicted"/>
<accession>L8HDZ1</accession>
<dbReference type="EMBL" id="KB007867">
    <property type="protein sequence ID" value="ELR22983.1"/>
    <property type="molecule type" value="Genomic_DNA"/>
</dbReference>